<evidence type="ECO:0000313" key="5">
    <source>
        <dbReference type="Proteomes" id="UP000605848"/>
    </source>
</evidence>
<evidence type="ECO:0000256" key="1">
    <source>
        <dbReference type="ARBA" id="ARBA00004418"/>
    </source>
</evidence>
<dbReference type="GO" id="GO:0030288">
    <property type="term" value="C:outer membrane-bounded periplasmic space"/>
    <property type="evidence" value="ECO:0007669"/>
    <property type="project" value="UniProtKB-ARBA"/>
</dbReference>
<dbReference type="AlphaFoldDB" id="A0A936ZK78"/>
<proteinExistence type="inferred from homology"/>
<keyword evidence="5" id="KW-1185">Reference proteome</keyword>
<dbReference type="Gene3D" id="3.10.105.10">
    <property type="entry name" value="Dipeptide-binding Protein, Domain 3"/>
    <property type="match status" value="1"/>
</dbReference>
<protein>
    <submittedName>
        <fullName evidence="4">ABC transporter substrate-binding protein</fullName>
    </submittedName>
</protein>
<reference evidence="4" key="1">
    <citation type="submission" date="2021-01" db="EMBL/GenBank/DDBJ databases">
        <title>Microvirga sp.</title>
        <authorList>
            <person name="Kim M.K."/>
        </authorList>
    </citation>
    <scope>NUCLEOTIDE SEQUENCE</scope>
    <source>
        <strain evidence="4">5420S-16</strain>
    </source>
</reference>
<organism evidence="4 5">
    <name type="scientific">Microvirga aerilata</name>
    <dbReference type="NCBI Taxonomy" id="670292"/>
    <lineage>
        <taxon>Bacteria</taxon>
        <taxon>Pseudomonadati</taxon>
        <taxon>Pseudomonadota</taxon>
        <taxon>Alphaproteobacteria</taxon>
        <taxon>Hyphomicrobiales</taxon>
        <taxon>Methylobacteriaceae</taxon>
        <taxon>Microvirga</taxon>
    </lineage>
</organism>
<feature type="domain" description="Solute-binding protein family 5" evidence="3">
    <location>
        <begin position="101"/>
        <end position="420"/>
    </location>
</feature>
<dbReference type="InterPro" id="IPR000914">
    <property type="entry name" value="SBP_5_dom"/>
</dbReference>
<evidence type="ECO:0000259" key="3">
    <source>
        <dbReference type="Pfam" id="PF00496"/>
    </source>
</evidence>
<comment type="similarity">
    <text evidence="2">Belongs to the bacterial solute-binding protein 5 family.</text>
</comment>
<dbReference type="RefSeq" id="WP_202062896.1">
    <property type="nucleotide sequence ID" value="NZ_JAEQMY010000035.1"/>
</dbReference>
<comment type="subcellular location">
    <subcellularLocation>
        <location evidence="1">Periplasm</location>
    </subcellularLocation>
</comment>
<dbReference type="CDD" id="cd08503">
    <property type="entry name" value="PBP2_NikA_DppA_OppA_like_17"/>
    <property type="match status" value="1"/>
</dbReference>
<dbReference type="EMBL" id="JAEQMY010000035">
    <property type="protein sequence ID" value="MBL0406164.1"/>
    <property type="molecule type" value="Genomic_DNA"/>
</dbReference>
<dbReference type="InterPro" id="IPR039424">
    <property type="entry name" value="SBP_5"/>
</dbReference>
<dbReference type="Proteomes" id="UP000605848">
    <property type="component" value="Unassembled WGS sequence"/>
</dbReference>
<comment type="caution">
    <text evidence="4">The sequence shown here is derived from an EMBL/GenBank/DDBJ whole genome shotgun (WGS) entry which is preliminary data.</text>
</comment>
<gene>
    <name evidence="4" type="ORF">JKG68_19565</name>
</gene>
<sequence length="531" mass="58187">MSNEADKSTQKNNAAKSGLPHLSRRMFNMGLLSSGMIAASGLPIIGAAVAAPTRGGTVRLALAQQSTNDTFDSAKYVTGNDYIRGTSVFSYLTRLDEQGSPQPEVALSWEPNENATRWSFKLRQGITFSDGTKLTIDDIAFSILRHKEDKVASSAKQLVSNIKSVAADGPDTMVIELESPDVDLPVLVGILQFAIVKKGTYEFANPIGTGPFVVKEFQPGIRTVLVRNPTYWKEGRPYIDQFEMFPIPDAAARANALLSGDVDMIIELRGSGIEEVAKSSNASVFVTPSTRYTAIQAAVDRAPSNNQDLNLALAHLVDRKRVLDTVLRGYGTIANDHPIGPQSPYFNTALPQRALDTDKAKFHLKKSGVGQAKIEVSVSDGVLYSVDIGQLMQREASRAGLNLELRREPSDSYWSAVAGKRPYFATNFHPRPTYNMLLNLAWRKGAVWNFSHYENEGLEKLITESRATLDAAKRKQQYDEIQAIIYNSGAMVLPCFLSYVDGISNKVKGLTPVPVGSLGGFNFTDRIWLES</sequence>
<dbReference type="PANTHER" id="PTHR30290">
    <property type="entry name" value="PERIPLASMIC BINDING COMPONENT OF ABC TRANSPORTER"/>
    <property type="match status" value="1"/>
</dbReference>
<evidence type="ECO:0000313" key="4">
    <source>
        <dbReference type="EMBL" id="MBL0406164.1"/>
    </source>
</evidence>
<dbReference type="GO" id="GO:1904680">
    <property type="term" value="F:peptide transmembrane transporter activity"/>
    <property type="evidence" value="ECO:0007669"/>
    <property type="project" value="TreeGrafter"/>
</dbReference>
<dbReference type="InterPro" id="IPR030678">
    <property type="entry name" value="Peptide/Ni-bd"/>
</dbReference>
<dbReference type="Pfam" id="PF00496">
    <property type="entry name" value="SBP_bac_5"/>
    <property type="match status" value="1"/>
</dbReference>
<accession>A0A936ZK78</accession>
<name>A0A936ZK78_9HYPH</name>
<dbReference type="GO" id="GO:0043190">
    <property type="term" value="C:ATP-binding cassette (ABC) transporter complex"/>
    <property type="evidence" value="ECO:0007669"/>
    <property type="project" value="InterPro"/>
</dbReference>
<dbReference type="PIRSF" id="PIRSF002741">
    <property type="entry name" value="MppA"/>
    <property type="match status" value="1"/>
</dbReference>
<dbReference type="Gene3D" id="3.40.190.10">
    <property type="entry name" value="Periplasmic binding protein-like II"/>
    <property type="match status" value="1"/>
</dbReference>
<evidence type="ECO:0000256" key="2">
    <source>
        <dbReference type="ARBA" id="ARBA00005695"/>
    </source>
</evidence>
<dbReference type="GO" id="GO:0015833">
    <property type="term" value="P:peptide transport"/>
    <property type="evidence" value="ECO:0007669"/>
    <property type="project" value="TreeGrafter"/>
</dbReference>
<dbReference type="SUPFAM" id="SSF53850">
    <property type="entry name" value="Periplasmic binding protein-like II"/>
    <property type="match status" value="1"/>
</dbReference>